<feature type="transmembrane region" description="Helical" evidence="1">
    <location>
        <begin position="20"/>
        <end position="45"/>
    </location>
</feature>
<keyword evidence="1" id="KW-0812">Transmembrane</keyword>
<organism evidence="2 3">
    <name type="scientific">Neurospora intermedia</name>
    <dbReference type="NCBI Taxonomy" id="5142"/>
    <lineage>
        <taxon>Eukaryota</taxon>
        <taxon>Fungi</taxon>
        <taxon>Dikarya</taxon>
        <taxon>Ascomycota</taxon>
        <taxon>Pezizomycotina</taxon>
        <taxon>Sordariomycetes</taxon>
        <taxon>Sordariomycetidae</taxon>
        <taxon>Sordariales</taxon>
        <taxon>Sordariaceae</taxon>
        <taxon>Neurospora</taxon>
    </lineage>
</organism>
<evidence type="ECO:0000313" key="3">
    <source>
        <dbReference type="Proteomes" id="UP001451303"/>
    </source>
</evidence>
<proteinExistence type="predicted"/>
<comment type="caution">
    <text evidence="2">The sequence shown here is derived from an EMBL/GenBank/DDBJ whole genome shotgun (WGS) entry which is preliminary data.</text>
</comment>
<feature type="transmembrane region" description="Helical" evidence="1">
    <location>
        <begin position="51"/>
        <end position="69"/>
    </location>
</feature>
<protein>
    <recommendedName>
        <fullName evidence="4">MARVEL domain-containing protein</fullName>
    </recommendedName>
</protein>
<evidence type="ECO:0000256" key="1">
    <source>
        <dbReference type="SAM" id="Phobius"/>
    </source>
</evidence>
<gene>
    <name evidence="2" type="ORF">QR685DRAFT_437875</name>
</gene>
<sequence length="189" mass="19984">MASARGLIAVGVPPFPSWILYIRIAILVLSLALLGVAAWAVSIIAGGASGMMIFVTIWSLLVYGGSLGFQFGAPHLFYRIVGLILYSLAVIFWLAGWAYAASEAAVALGYYYYHDYGSAMAVCAGLGAVAWVLSIVDLVFFILACVREATAPKLSQAELGQVQPTASVTPATANELPSQPAYLQQPYAT</sequence>
<keyword evidence="1" id="KW-0472">Membrane</keyword>
<accession>A0ABR3DIX6</accession>
<dbReference type="EMBL" id="JAVLET010000003">
    <property type="protein sequence ID" value="KAL0471741.1"/>
    <property type="molecule type" value="Genomic_DNA"/>
</dbReference>
<feature type="transmembrane region" description="Helical" evidence="1">
    <location>
        <begin position="119"/>
        <end position="146"/>
    </location>
</feature>
<name>A0ABR3DIX6_NEUIN</name>
<keyword evidence="1" id="KW-1133">Transmembrane helix</keyword>
<evidence type="ECO:0008006" key="4">
    <source>
        <dbReference type="Google" id="ProtNLM"/>
    </source>
</evidence>
<evidence type="ECO:0000313" key="2">
    <source>
        <dbReference type="EMBL" id="KAL0471741.1"/>
    </source>
</evidence>
<reference evidence="2 3" key="1">
    <citation type="submission" date="2023-09" db="EMBL/GenBank/DDBJ databases">
        <title>Multi-omics analysis of a traditional fermented food reveals byproduct-associated fungal strains for waste-to-food upcycling.</title>
        <authorList>
            <consortium name="Lawrence Berkeley National Laboratory"/>
            <person name="Rekdal V.M."/>
            <person name="Villalobos-Escobedo J.M."/>
            <person name="Rodriguez-Valeron N."/>
            <person name="Garcia M.O."/>
            <person name="Vasquez D.P."/>
            <person name="Damayanti I."/>
            <person name="Sorensen P.M."/>
            <person name="Baidoo E.E."/>
            <person name="De Carvalho A.C."/>
            <person name="Riley R."/>
            <person name="Lipzen A."/>
            <person name="He G."/>
            <person name="Yan M."/>
            <person name="Haridas S."/>
            <person name="Daum C."/>
            <person name="Yoshinaga Y."/>
            <person name="Ng V."/>
            <person name="Grigoriev I.V."/>
            <person name="Munk R."/>
            <person name="Nuraida L."/>
            <person name="Wijaya C.H."/>
            <person name="Morales P.-C."/>
            <person name="Keasling J.D."/>
        </authorList>
    </citation>
    <scope>NUCLEOTIDE SEQUENCE [LARGE SCALE GENOMIC DNA]</scope>
    <source>
        <strain evidence="2 3">FGSC 2613</strain>
    </source>
</reference>
<dbReference type="Proteomes" id="UP001451303">
    <property type="component" value="Unassembled WGS sequence"/>
</dbReference>
<feature type="transmembrane region" description="Helical" evidence="1">
    <location>
        <begin position="76"/>
        <end position="99"/>
    </location>
</feature>
<keyword evidence="3" id="KW-1185">Reference proteome</keyword>